<dbReference type="KEGG" id="rcf:Poly24_55010"/>
<keyword evidence="4" id="KW-0732">Signal</keyword>
<dbReference type="CDD" id="cd16144">
    <property type="entry name" value="ARS_like"/>
    <property type="match status" value="1"/>
</dbReference>
<proteinExistence type="inferred from homology"/>
<evidence type="ECO:0000256" key="2">
    <source>
        <dbReference type="ARBA" id="ARBA00008779"/>
    </source>
</evidence>
<evidence type="ECO:0000256" key="4">
    <source>
        <dbReference type="ARBA" id="ARBA00022729"/>
    </source>
</evidence>
<dbReference type="Pfam" id="PF00884">
    <property type="entry name" value="Sulfatase"/>
    <property type="match status" value="1"/>
</dbReference>
<keyword evidence="3" id="KW-0479">Metal-binding</keyword>
<keyword evidence="5 8" id="KW-0378">Hydrolase</keyword>
<dbReference type="GO" id="GO:0046872">
    <property type="term" value="F:metal ion binding"/>
    <property type="evidence" value="ECO:0007669"/>
    <property type="project" value="UniProtKB-KW"/>
</dbReference>
<reference evidence="8 9" key="1">
    <citation type="submission" date="2019-02" db="EMBL/GenBank/DDBJ databases">
        <title>Deep-cultivation of Planctomycetes and their phenomic and genomic characterization uncovers novel biology.</title>
        <authorList>
            <person name="Wiegand S."/>
            <person name="Jogler M."/>
            <person name="Boedeker C."/>
            <person name="Pinto D."/>
            <person name="Vollmers J."/>
            <person name="Rivas-Marin E."/>
            <person name="Kohn T."/>
            <person name="Peeters S.H."/>
            <person name="Heuer A."/>
            <person name="Rast P."/>
            <person name="Oberbeckmann S."/>
            <person name="Bunk B."/>
            <person name="Jeske O."/>
            <person name="Meyerdierks A."/>
            <person name="Storesund J.E."/>
            <person name="Kallscheuer N."/>
            <person name="Luecker S."/>
            <person name="Lage O.M."/>
            <person name="Pohl T."/>
            <person name="Merkel B.J."/>
            <person name="Hornburger P."/>
            <person name="Mueller R.-W."/>
            <person name="Bruemmer F."/>
            <person name="Labrenz M."/>
            <person name="Spormann A.M."/>
            <person name="Op den Camp H."/>
            <person name="Overmann J."/>
            <person name="Amann R."/>
            <person name="Jetten M.S.M."/>
            <person name="Mascher T."/>
            <person name="Medema M.H."/>
            <person name="Devos D.P."/>
            <person name="Kaster A.-K."/>
            <person name="Ovreas L."/>
            <person name="Rohde M."/>
            <person name="Galperin M.Y."/>
            <person name="Jogler C."/>
        </authorList>
    </citation>
    <scope>NUCLEOTIDE SEQUENCE [LARGE SCALE GENOMIC DNA]</scope>
    <source>
        <strain evidence="8 9">Poly24</strain>
    </source>
</reference>
<dbReference type="InterPro" id="IPR017850">
    <property type="entry name" value="Alkaline_phosphatase_core_sf"/>
</dbReference>
<evidence type="ECO:0000313" key="8">
    <source>
        <dbReference type="EMBL" id="QDV71761.1"/>
    </source>
</evidence>
<dbReference type="PANTHER" id="PTHR42693:SF42">
    <property type="entry name" value="ARYLSULFATASE G"/>
    <property type="match status" value="1"/>
</dbReference>
<evidence type="ECO:0000256" key="6">
    <source>
        <dbReference type="ARBA" id="ARBA00022837"/>
    </source>
</evidence>
<protein>
    <submittedName>
        <fullName evidence="8">Arylsulfatase</fullName>
        <ecNumber evidence="8">3.1.6.1</ecNumber>
    </submittedName>
</protein>
<dbReference type="EMBL" id="CP036348">
    <property type="protein sequence ID" value="QDV71761.1"/>
    <property type="molecule type" value="Genomic_DNA"/>
</dbReference>
<sequence>MAVTMQLLKFVVRDSLALLVLVSMFASFGGFARAADDARLPNVVVFLVDDLGYMDIGANNPDCFYETPNIDALSNTAMRFTDGYAANPVCSPTRYSLMTGKYPSRVDATNFFSGKRSGTFEPAPLNDNMPLEEVTVAEALKTKGYATFFAGKWHLGESEEYYPQNQGFDVNVGGHSKGGPYTGKKYFAPFKNPQMAVESPDGDHLPDRLARDTARFIDAHKTGPFFAYLSFYSVHTPLIGRPDLIAKYKAKAAQINGQEFGDEEQVFGDQPRKVRILQKHAVYAAMVEAMDEAVGKVLAQLEASGVADNTIVIFTSDNGGLSTSEGSPTSNLPLRGGKGWVYEGGIREPWIVRYPGVTQPGSVCNQPICSIDLFPTVAAAAGVEYQHAVDGVDLMPALRGDSLDRQSLYWHYPHYSNQGGIPAGAIREGDFKLIERYEDGRVQLYDLKSDKGERNDLASEEPDRVDQMRRRLHAWYKSVDAKFLQQKKNGPKPWAP</sequence>
<dbReference type="Proteomes" id="UP000315082">
    <property type="component" value="Chromosome"/>
</dbReference>
<comment type="similarity">
    <text evidence="2">Belongs to the sulfatase family.</text>
</comment>
<comment type="cofactor">
    <cofactor evidence="1">
        <name>Ca(2+)</name>
        <dbReference type="ChEBI" id="CHEBI:29108"/>
    </cofactor>
</comment>
<name>A0A518K1S4_9BACT</name>
<keyword evidence="9" id="KW-1185">Reference proteome</keyword>
<feature type="domain" description="Sulfatase N-terminal" evidence="7">
    <location>
        <begin position="41"/>
        <end position="383"/>
    </location>
</feature>
<dbReference type="PANTHER" id="PTHR42693">
    <property type="entry name" value="ARYLSULFATASE FAMILY MEMBER"/>
    <property type="match status" value="1"/>
</dbReference>
<evidence type="ECO:0000256" key="3">
    <source>
        <dbReference type="ARBA" id="ARBA00022723"/>
    </source>
</evidence>
<organism evidence="8 9">
    <name type="scientific">Rosistilla carotiformis</name>
    <dbReference type="NCBI Taxonomy" id="2528017"/>
    <lineage>
        <taxon>Bacteria</taxon>
        <taxon>Pseudomonadati</taxon>
        <taxon>Planctomycetota</taxon>
        <taxon>Planctomycetia</taxon>
        <taxon>Pirellulales</taxon>
        <taxon>Pirellulaceae</taxon>
        <taxon>Rosistilla</taxon>
    </lineage>
</organism>
<accession>A0A518K1S4</accession>
<gene>
    <name evidence="8" type="primary">atsA_45</name>
    <name evidence="8" type="ORF">Poly24_55010</name>
</gene>
<dbReference type="InterPro" id="IPR050738">
    <property type="entry name" value="Sulfatase"/>
</dbReference>
<dbReference type="InterPro" id="IPR024607">
    <property type="entry name" value="Sulfatase_CS"/>
</dbReference>
<keyword evidence="6" id="KW-0106">Calcium</keyword>
<dbReference type="Gene3D" id="3.40.720.10">
    <property type="entry name" value="Alkaline Phosphatase, subunit A"/>
    <property type="match status" value="1"/>
</dbReference>
<dbReference type="AlphaFoldDB" id="A0A518K1S4"/>
<dbReference type="PROSITE" id="PS00523">
    <property type="entry name" value="SULFATASE_1"/>
    <property type="match status" value="1"/>
</dbReference>
<dbReference type="PROSITE" id="PS00149">
    <property type="entry name" value="SULFATASE_2"/>
    <property type="match status" value="1"/>
</dbReference>
<dbReference type="Gene3D" id="3.30.1120.10">
    <property type="match status" value="1"/>
</dbReference>
<dbReference type="SUPFAM" id="SSF53649">
    <property type="entry name" value="Alkaline phosphatase-like"/>
    <property type="match status" value="1"/>
</dbReference>
<dbReference type="InterPro" id="IPR000917">
    <property type="entry name" value="Sulfatase_N"/>
</dbReference>
<dbReference type="EC" id="3.1.6.1" evidence="8"/>
<evidence type="ECO:0000256" key="5">
    <source>
        <dbReference type="ARBA" id="ARBA00022801"/>
    </source>
</evidence>
<evidence type="ECO:0000256" key="1">
    <source>
        <dbReference type="ARBA" id="ARBA00001913"/>
    </source>
</evidence>
<evidence type="ECO:0000313" key="9">
    <source>
        <dbReference type="Proteomes" id="UP000315082"/>
    </source>
</evidence>
<dbReference type="GO" id="GO:0004065">
    <property type="term" value="F:arylsulfatase activity"/>
    <property type="evidence" value="ECO:0007669"/>
    <property type="project" value="UniProtKB-EC"/>
</dbReference>
<evidence type="ECO:0000259" key="7">
    <source>
        <dbReference type="Pfam" id="PF00884"/>
    </source>
</evidence>